<accession>A0ACC1P8M5</accession>
<organism evidence="1 2">
    <name type="scientific">Xylaria curta</name>
    <dbReference type="NCBI Taxonomy" id="42375"/>
    <lineage>
        <taxon>Eukaryota</taxon>
        <taxon>Fungi</taxon>
        <taxon>Dikarya</taxon>
        <taxon>Ascomycota</taxon>
        <taxon>Pezizomycotina</taxon>
        <taxon>Sordariomycetes</taxon>
        <taxon>Xylariomycetidae</taxon>
        <taxon>Xylariales</taxon>
        <taxon>Xylariaceae</taxon>
        <taxon>Xylaria</taxon>
    </lineage>
</organism>
<dbReference type="Proteomes" id="UP001143856">
    <property type="component" value="Unassembled WGS sequence"/>
</dbReference>
<name>A0ACC1P8M5_9PEZI</name>
<evidence type="ECO:0000313" key="2">
    <source>
        <dbReference type="Proteomes" id="UP001143856"/>
    </source>
</evidence>
<reference evidence="1" key="1">
    <citation type="submission" date="2022-10" db="EMBL/GenBank/DDBJ databases">
        <title>Genome Sequence of Xylaria curta.</title>
        <authorList>
            <person name="Buettner E."/>
        </authorList>
    </citation>
    <scope>NUCLEOTIDE SEQUENCE</scope>
    <source>
        <strain evidence="1">Babe10</strain>
    </source>
</reference>
<gene>
    <name evidence="1" type="ORF">NUW58_g4452</name>
</gene>
<sequence length="357" mass="38259">MSSFIVATTRAFFSRLLKIPGFFGIRLAGQVVKASNAIVIDPAGVYIRVTAVRDGSLIAGYAASDGTQHVLRTARSTDGGQSWRRHGEVYRADRAAHDVDNAFPLQLPSGRILYAYRNHDRTNSQYTYYRITISYSDDGGVTFKYLSTVAERAAAGVNGLWEPLLRVANDGSLQCYYSAENSATDQDGLMKRSLDGGRTWSNPITISGAGLTSRDGMIGVAKIDGNGNLMAVFENTVSGRFSIDCVLSHDDGRSWGERGRLYTAANNKEATAPQICNVGGTLVVGFMTNESAGGNVPDGAQMKVITSTDGGRTWGLGVVTGEVASHWPGVFARDSAHFLALYSKDGLGAVSQVYRLA</sequence>
<protein>
    <submittedName>
        <fullName evidence="1">Uncharacterized protein</fullName>
    </submittedName>
</protein>
<dbReference type="EMBL" id="JAPDGR010000776">
    <property type="protein sequence ID" value="KAJ2987536.1"/>
    <property type="molecule type" value="Genomic_DNA"/>
</dbReference>
<keyword evidence="2" id="KW-1185">Reference proteome</keyword>
<proteinExistence type="predicted"/>
<comment type="caution">
    <text evidence="1">The sequence shown here is derived from an EMBL/GenBank/DDBJ whole genome shotgun (WGS) entry which is preliminary data.</text>
</comment>
<evidence type="ECO:0000313" key="1">
    <source>
        <dbReference type="EMBL" id="KAJ2987536.1"/>
    </source>
</evidence>